<evidence type="ECO:0000256" key="4">
    <source>
        <dbReference type="ARBA" id="ARBA00022679"/>
    </source>
</evidence>
<gene>
    <name evidence="14" type="primary">LOC116300256</name>
</gene>
<feature type="binding site" evidence="10">
    <location>
        <position position="179"/>
    </location>
    <ligand>
        <name>ATP</name>
        <dbReference type="ChEBI" id="CHEBI:30616"/>
    </ligand>
</feature>
<dbReference type="PIRSF" id="PIRSF016496">
    <property type="entry name" value="Kin_FomA"/>
    <property type="match status" value="1"/>
</dbReference>
<feature type="binding site" evidence="10">
    <location>
        <position position="57"/>
    </location>
    <ligand>
        <name>substrate</name>
    </ligand>
</feature>
<comment type="catalytic activity">
    <reaction evidence="9">
        <text>isopentenyl phosphate + ATP = isopentenyl diphosphate + ADP</text>
        <dbReference type="Rhea" id="RHEA:33963"/>
        <dbReference type="ChEBI" id="CHEBI:30616"/>
        <dbReference type="ChEBI" id="CHEBI:65078"/>
        <dbReference type="ChEBI" id="CHEBI:128769"/>
        <dbReference type="ChEBI" id="CHEBI:456216"/>
        <dbReference type="EC" id="2.7.4.26"/>
    </reaction>
</comment>
<dbReference type="RefSeq" id="XP_031564941.1">
    <property type="nucleotide sequence ID" value="XM_031709081.1"/>
</dbReference>
<proteinExistence type="inferred from homology"/>
<dbReference type="GO" id="GO:0016114">
    <property type="term" value="P:terpenoid biosynthetic process"/>
    <property type="evidence" value="ECO:0007669"/>
    <property type="project" value="TreeGrafter"/>
</dbReference>
<dbReference type="InParanoid" id="A0A6P8IBZ9"/>
<dbReference type="InterPro" id="IPR001048">
    <property type="entry name" value="Asp/Glu/Uridylate_kinase"/>
</dbReference>
<keyword evidence="13" id="KW-1185">Reference proteome</keyword>
<evidence type="ECO:0000313" key="13">
    <source>
        <dbReference type="Proteomes" id="UP000515163"/>
    </source>
</evidence>
<dbReference type="GO" id="GO:0016301">
    <property type="term" value="F:kinase activity"/>
    <property type="evidence" value="ECO:0007669"/>
    <property type="project" value="UniProtKB-KW"/>
</dbReference>
<organism evidence="13 14">
    <name type="scientific">Actinia tenebrosa</name>
    <name type="common">Australian red waratah sea anemone</name>
    <dbReference type="NCBI Taxonomy" id="6105"/>
    <lineage>
        <taxon>Eukaryota</taxon>
        <taxon>Metazoa</taxon>
        <taxon>Cnidaria</taxon>
        <taxon>Anthozoa</taxon>
        <taxon>Hexacorallia</taxon>
        <taxon>Actiniaria</taxon>
        <taxon>Actiniidae</taxon>
        <taxon>Actinia</taxon>
    </lineage>
</organism>
<keyword evidence="7 10" id="KW-0067">ATP-binding</keyword>
<accession>A0A6P8IBZ9</accession>
<evidence type="ECO:0000256" key="1">
    <source>
        <dbReference type="ARBA" id="ARBA00010540"/>
    </source>
</evidence>
<evidence type="ECO:0000256" key="7">
    <source>
        <dbReference type="ARBA" id="ARBA00022840"/>
    </source>
</evidence>
<sequence length="276" mass="29222">MSANNGVEVIIKLGGSAITYKNELEKENLVAFAKAARIAAGLKGTCIIVHGAGSFGHFQAHEYGVAKGFGCDVDHTRIGFAMTRLSVTKLNHKVTEFFVSQGIPAIGLSPCGTWLTSSGHVTTAVVDNLAKLVFAGFVPVLHGDCVLDTDQGCAILSGDKIIERLVQELQPKRVVFLTDVKGIYDRPPEEQGAVLLQQINVTKDGDISVPIATNILGHDVTDGVKGKLKSISNIVISSNGLTKVFVANILSDSAYRTCIEGCTSQGEGTEIKLAVE</sequence>
<keyword evidence="4" id="KW-0808">Transferase</keyword>
<feature type="site" description="Transition state stabilizer" evidence="11">
    <location>
        <position position="21"/>
    </location>
</feature>
<name>A0A6P8IBZ9_ACTTE</name>
<dbReference type="GeneID" id="116300256"/>
<dbReference type="GO" id="GO:0005829">
    <property type="term" value="C:cytosol"/>
    <property type="evidence" value="ECO:0007669"/>
    <property type="project" value="TreeGrafter"/>
</dbReference>
<evidence type="ECO:0000256" key="5">
    <source>
        <dbReference type="ARBA" id="ARBA00022741"/>
    </source>
</evidence>
<dbReference type="GO" id="GO:0102043">
    <property type="term" value="F:isopentenyl phosphate kinase activity"/>
    <property type="evidence" value="ECO:0007669"/>
    <property type="project" value="UniProtKB-EC"/>
</dbReference>
<protein>
    <recommendedName>
        <fullName evidence="3">Isopentenyl phosphate kinase</fullName>
        <ecNumber evidence="2">2.7.4.26</ecNumber>
    </recommendedName>
</protein>
<reference evidence="14" key="1">
    <citation type="submission" date="2025-08" db="UniProtKB">
        <authorList>
            <consortium name="RefSeq"/>
        </authorList>
    </citation>
    <scope>IDENTIFICATION</scope>
    <source>
        <tissue evidence="14">Tentacle</tissue>
    </source>
</reference>
<feature type="binding site" evidence="10">
    <location>
        <position position="227"/>
    </location>
    <ligand>
        <name>ATP</name>
        <dbReference type="ChEBI" id="CHEBI:30616"/>
    </ligand>
</feature>
<dbReference type="Proteomes" id="UP000515163">
    <property type="component" value="Unplaced"/>
</dbReference>
<evidence type="ECO:0000256" key="9">
    <source>
        <dbReference type="ARBA" id="ARBA00049063"/>
    </source>
</evidence>
<keyword evidence="8" id="KW-0414">Isoprene biosynthesis</keyword>
<feature type="binding site" evidence="10">
    <location>
        <position position="53"/>
    </location>
    <ligand>
        <name>ATP</name>
        <dbReference type="ChEBI" id="CHEBI:30616"/>
    </ligand>
</feature>
<evidence type="ECO:0000256" key="2">
    <source>
        <dbReference type="ARBA" id="ARBA00012908"/>
    </source>
</evidence>
<feature type="binding site" evidence="10">
    <location>
        <position position="223"/>
    </location>
    <ligand>
        <name>ATP</name>
        <dbReference type="ChEBI" id="CHEBI:30616"/>
    </ligand>
</feature>
<evidence type="ECO:0000313" key="14">
    <source>
        <dbReference type="RefSeq" id="XP_031564941.1"/>
    </source>
</evidence>
<evidence type="ECO:0000256" key="6">
    <source>
        <dbReference type="ARBA" id="ARBA00022777"/>
    </source>
</evidence>
<evidence type="ECO:0000256" key="3">
    <source>
        <dbReference type="ARBA" id="ARBA00017267"/>
    </source>
</evidence>
<keyword evidence="6" id="KW-0418">Kinase</keyword>
<evidence type="ECO:0000256" key="10">
    <source>
        <dbReference type="PIRSR" id="PIRSR016496-1"/>
    </source>
</evidence>
<dbReference type="PANTHER" id="PTHR43654:SF1">
    <property type="entry name" value="ISOPENTENYL PHOSPHATE KINASE"/>
    <property type="match status" value="1"/>
</dbReference>
<dbReference type="Gene3D" id="3.40.1160.10">
    <property type="entry name" value="Acetylglutamate kinase-like"/>
    <property type="match status" value="1"/>
</dbReference>
<dbReference type="AlphaFoldDB" id="A0A6P8IBZ9"/>
<dbReference type="Pfam" id="PF00696">
    <property type="entry name" value="AA_kinase"/>
    <property type="match status" value="1"/>
</dbReference>
<feature type="binding site" evidence="10">
    <location>
        <position position="158"/>
    </location>
    <ligand>
        <name>substrate</name>
    </ligand>
</feature>
<feature type="binding site" evidence="10">
    <location>
        <begin position="12"/>
        <end position="16"/>
    </location>
    <ligand>
        <name>ATP</name>
        <dbReference type="ChEBI" id="CHEBI:30616"/>
    </ligand>
</feature>
<dbReference type="KEGG" id="aten:116300256"/>
<dbReference type="InterPro" id="IPR024192">
    <property type="entry name" value="Fosfomycin_R_FomA-type"/>
</dbReference>
<keyword evidence="5 10" id="KW-0547">Nucleotide-binding</keyword>
<dbReference type="InterPro" id="IPR036393">
    <property type="entry name" value="AceGlu_kinase-like_sf"/>
</dbReference>
<feature type="binding site" evidence="10">
    <location>
        <position position="52"/>
    </location>
    <ligand>
        <name>substrate</name>
    </ligand>
</feature>
<feature type="domain" description="Aspartate/glutamate/uridylate kinase" evidence="12">
    <location>
        <begin position="9"/>
        <end position="248"/>
    </location>
</feature>
<dbReference type="SUPFAM" id="SSF53633">
    <property type="entry name" value="Carbamate kinase-like"/>
    <property type="match status" value="1"/>
</dbReference>
<dbReference type="OrthoDB" id="1934954at2759"/>
<evidence type="ECO:0000256" key="11">
    <source>
        <dbReference type="PIRSR" id="PIRSR016496-2"/>
    </source>
</evidence>
<dbReference type="PANTHER" id="PTHR43654">
    <property type="entry name" value="GLUTAMATE 5-KINASE"/>
    <property type="match status" value="1"/>
</dbReference>
<evidence type="ECO:0000256" key="8">
    <source>
        <dbReference type="ARBA" id="ARBA00023229"/>
    </source>
</evidence>
<comment type="similarity">
    <text evidence="1">Belongs to the isopentenyl phosphate kinase family.</text>
</comment>
<dbReference type="NCBIfam" id="NF040647">
    <property type="entry name" value="IPPK_Arch"/>
    <property type="match status" value="1"/>
</dbReference>
<evidence type="ECO:0000259" key="12">
    <source>
        <dbReference type="Pfam" id="PF00696"/>
    </source>
</evidence>
<dbReference type="GO" id="GO:0005524">
    <property type="term" value="F:ATP binding"/>
    <property type="evidence" value="ECO:0007669"/>
    <property type="project" value="UniProtKB-KW"/>
</dbReference>
<dbReference type="EC" id="2.7.4.26" evidence="2"/>